<dbReference type="RefSeq" id="WP_238253245.1">
    <property type="nucleotide sequence ID" value="NZ_BPQX01000072.1"/>
</dbReference>
<dbReference type="InterPro" id="IPR021425">
    <property type="entry name" value="DUF3072"/>
</dbReference>
<organism evidence="2 3">
    <name type="scientific">Methylobacterium persicinum</name>
    <dbReference type="NCBI Taxonomy" id="374426"/>
    <lineage>
        <taxon>Bacteria</taxon>
        <taxon>Pseudomonadati</taxon>
        <taxon>Pseudomonadota</taxon>
        <taxon>Alphaproteobacteria</taxon>
        <taxon>Hyphomicrobiales</taxon>
        <taxon>Methylobacteriaceae</taxon>
        <taxon>Methylobacterium</taxon>
    </lineage>
</organism>
<comment type="caution">
    <text evidence="2">The sequence shown here is derived from an EMBL/GenBank/DDBJ whole genome shotgun (WGS) entry which is preliminary data.</text>
</comment>
<dbReference type="Pfam" id="PF11272">
    <property type="entry name" value="DUF3072"/>
    <property type="match status" value="1"/>
</dbReference>
<keyword evidence="3" id="KW-1185">Reference proteome</keyword>
<feature type="compositionally biased region" description="Low complexity" evidence="1">
    <location>
        <begin position="1"/>
        <end position="15"/>
    </location>
</feature>
<name>A0ABU0HRZ1_9HYPH</name>
<evidence type="ECO:0000256" key="1">
    <source>
        <dbReference type="SAM" id="MobiDB-lite"/>
    </source>
</evidence>
<reference evidence="2 3" key="1">
    <citation type="submission" date="2023-07" db="EMBL/GenBank/DDBJ databases">
        <title>Genomic Encyclopedia of Type Strains, Phase IV (KMG-IV): sequencing the most valuable type-strain genomes for metagenomic binning, comparative biology and taxonomic classification.</title>
        <authorList>
            <person name="Goeker M."/>
        </authorList>
    </citation>
    <scope>NUCLEOTIDE SEQUENCE [LARGE SCALE GENOMIC DNA]</scope>
    <source>
        <strain evidence="2 3">DSM 19562</strain>
    </source>
</reference>
<proteinExistence type="predicted"/>
<feature type="compositionally biased region" description="Basic and acidic residues" evidence="1">
    <location>
        <begin position="63"/>
        <end position="79"/>
    </location>
</feature>
<dbReference type="EMBL" id="JAUSVV010000020">
    <property type="protein sequence ID" value="MDQ0445102.1"/>
    <property type="molecule type" value="Genomic_DNA"/>
</dbReference>
<dbReference type="Proteomes" id="UP001236369">
    <property type="component" value="Unassembled WGS sequence"/>
</dbReference>
<feature type="compositionally biased region" description="Basic and acidic residues" evidence="1">
    <location>
        <begin position="17"/>
        <end position="34"/>
    </location>
</feature>
<feature type="compositionally biased region" description="Polar residues" evidence="1">
    <location>
        <begin position="35"/>
        <end position="47"/>
    </location>
</feature>
<evidence type="ECO:0000313" key="2">
    <source>
        <dbReference type="EMBL" id="MDQ0445102.1"/>
    </source>
</evidence>
<protein>
    <recommendedName>
        <fullName evidence="4">DUF3072 domain-containing protein</fullName>
    </recommendedName>
</protein>
<evidence type="ECO:0000313" key="3">
    <source>
        <dbReference type="Proteomes" id="UP001236369"/>
    </source>
</evidence>
<accession>A0ABU0HRZ1</accession>
<evidence type="ECO:0008006" key="4">
    <source>
        <dbReference type="Google" id="ProtNLM"/>
    </source>
</evidence>
<feature type="region of interest" description="Disordered" evidence="1">
    <location>
        <begin position="1"/>
        <end position="79"/>
    </location>
</feature>
<gene>
    <name evidence="2" type="ORF">QO016_004629</name>
</gene>
<sequence>MANTASKNAASKSTAGTDDKGEAHAENPKIDPKDSSNQIKDPDQWTTGGEPMTGAQASYLKTLSEEAKEPDAFDDGLDKAEASKRIDALRHKAGHA</sequence>